<dbReference type="Proteomes" id="UP000588068">
    <property type="component" value="Unassembled WGS sequence"/>
</dbReference>
<organism evidence="2 3">
    <name type="scientific">Povalibacter uvarum</name>
    <dbReference type="NCBI Taxonomy" id="732238"/>
    <lineage>
        <taxon>Bacteria</taxon>
        <taxon>Pseudomonadati</taxon>
        <taxon>Pseudomonadota</taxon>
        <taxon>Gammaproteobacteria</taxon>
        <taxon>Steroidobacterales</taxon>
        <taxon>Steroidobacteraceae</taxon>
        <taxon>Povalibacter</taxon>
    </lineage>
</organism>
<feature type="transmembrane region" description="Helical" evidence="1">
    <location>
        <begin position="164"/>
        <end position="184"/>
    </location>
</feature>
<sequence>MSTELPITPSVPLPLLAPGNTGTTDRRQAMARLSGFAYISYVSLGLYISFGPVGRIWNLNAVGESAGLSQADFLFRTGLVAETALYLFVTISAAAMYATLRDVDRGIAFAAAFCRLMEGAMGATFVLLKYAAFAVLMRDDLVGAFPDAQRQSLTMLFKHVHGSGLYLILIVMAVGGALFFWLFWRSRLIPRWLAGWGVFTYALMGAVAVLVILFPALKQWVMIAFLPGAVFEAIAGVWLLARGVNGCVATRTPTDSQPNIDLIPTAPT</sequence>
<accession>A0A841HSC3</accession>
<reference evidence="2 3" key="1">
    <citation type="submission" date="2020-08" db="EMBL/GenBank/DDBJ databases">
        <title>Genomic Encyclopedia of Type Strains, Phase IV (KMG-IV): sequencing the most valuable type-strain genomes for metagenomic binning, comparative biology and taxonomic classification.</title>
        <authorList>
            <person name="Goeker M."/>
        </authorList>
    </citation>
    <scope>NUCLEOTIDE SEQUENCE [LARGE SCALE GENOMIC DNA]</scope>
    <source>
        <strain evidence="2 3">DSM 26723</strain>
    </source>
</reference>
<dbReference type="EMBL" id="JACHHZ010000007">
    <property type="protein sequence ID" value="MBB6096197.1"/>
    <property type="molecule type" value="Genomic_DNA"/>
</dbReference>
<keyword evidence="3" id="KW-1185">Reference proteome</keyword>
<proteinExistence type="predicted"/>
<evidence type="ECO:0000313" key="2">
    <source>
        <dbReference type="EMBL" id="MBB6096197.1"/>
    </source>
</evidence>
<gene>
    <name evidence="2" type="ORF">HNQ60_005119</name>
</gene>
<name>A0A841HSC3_9GAMM</name>
<dbReference type="AlphaFoldDB" id="A0A841HSC3"/>
<protein>
    <recommendedName>
        <fullName evidence="4">DUF4386 domain-containing protein</fullName>
    </recommendedName>
</protein>
<dbReference type="RefSeq" id="WP_184335595.1">
    <property type="nucleotide sequence ID" value="NZ_JACHHZ010000007.1"/>
</dbReference>
<evidence type="ECO:0000313" key="3">
    <source>
        <dbReference type="Proteomes" id="UP000588068"/>
    </source>
</evidence>
<evidence type="ECO:0000256" key="1">
    <source>
        <dbReference type="SAM" id="Phobius"/>
    </source>
</evidence>
<keyword evidence="1" id="KW-0472">Membrane</keyword>
<dbReference type="InterPro" id="IPR025495">
    <property type="entry name" value="DUF4386"/>
</dbReference>
<feature type="transmembrane region" description="Helical" evidence="1">
    <location>
        <begin position="77"/>
        <end position="100"/>
    </location>
</feature>
<keyword evidence="1" id="KW-1133">Transmembrane helix</keyword>
<keyword evidence="1" id="KW-0812">Transmembrane</keyword>
<feature type="transmembrane region" description="Helical" evidence="1">
    <location>
        <begin position="107"/>
        <end position="128"/>
    </location>
</feature>
<dbReference type="Pfam" id="PF14329">
    <property type="entry name" value="DUF4386"/>
    <property type="match status" value="1"/>
</dbReference>
<feature type="transmembrane region" description="Helical" evidence="1">
    <location>
        <begin position="36"/>
        <end position="57"/>
    </location>
</feature>
<evidence type="ECO:0008006" key="4">
    <source>
        <dbReference type="Google" id="ProtNLM"/>
    </source>
</evidence>
<feature type="transmembrane region" description="Helical" evidence="1">
    <location>
        <begin position="196"/>
        <end position="214"/>
    </location>
</feature>
<feature type="transmembrane region" description="Helical" evidence="1">
    <location>
        <begin position="220"/>
        <end position="241"/>
    </location>
</feature>
<comment type="caution">
    <text evidence="2">The sequence shown here is derived from an EMBL/GenBank/DDBJ whole genome shotgun (WGS) entry which is preliminary data.</text>
</comment>